<evidence type="ECO:0000256" key="1">
    <source>
        <dbReference type="ARBA" id="ARBA00022801"/>
    </source>
</evidence>
<dbReference type="Proteomes" id="UP001247754">
    <property type="component" value="Unassembled WGS sequence"/>
</dbReference>
<name>A0ABU1FCI3_9RHOB</name>
<protein>
    <submittedName>
        <fullName evidence="3">Alpha/beta hydrolase</fullName>
    </submittedName>
</protein>
<accession>A0ABU1FCI3</accession>
<evidence type="ECO:0000313" key="3">
    <source>
        <dbReference type="EMBL" id="MDR5654597.1"/>
    </source>
</evidence>
<dbReference type="InterPro" id="IPR000639">
    <property type="entry name" value="Epox_hydrolase-like"/>
</dbReference>
<dbReference type="PANTHER" id="PTHR43329">
    <property type="entry name" value="EPOXIDE HYDROLASE"/>
    <property type="match status" value="1"/>
</dbReference>
<feature type="domain" description="AB hydrolase-1" evidence="2">
    <location>
        <begin position="26"/>
        <end position="306"/>
    </location>
</feature>
<evidence type="ECO:0000259" key="2">
    <source>
        <dbReference type="Pfam" id="PF00561"/>
    </source>
</evidence>
<reference evidence="3 4" key="1">
    <citation type="submission" date="2023-09" db="EMBL/GenBank/DDBJ databases">
        <title>Xinfangfangia sedmenti sp. nov., isolated the sedment.</title>
        <authorList>
            <person name="Xu L."/>
        </authorList>
    </citation>
    <scope>NUCLEOTIDE SEQUENCE [LARGE SCALE GENOMIC DNA]</scope>
    <source>
        <strain evidence="3 4">LG-4</strain>
    </source>
</reference>
<dbReference type="SUPFAM" id="SSF53474">
    <property type="entry name" value="alpha/beta-Hydrolases"/>
    <property type="match status" value="1"/>
</dbReference>
<keyword evidence="4" id="KW-1185">Reference proteome</keyword>
<dbReference type="PRINTS" id="PR00412">
    <property type="entry name" value="EPOXHYDRLASE"/>
</dbReference>
<dbReference type="InterPro" id="IPR000073">
    <property type="entry name" value="AB_hydrolase_1"/>
</dbReference>
<evidence type="ECO:0000313" key="4">
    <source>
        <dbReference type="Proteomes" id="UP001247754"/>
    </source>
</evidence>
<dbReference type="PRINTS" id="PR00111">
    <property type="entry name" value="ABHYDROLASE"/>
</dbReference>
<dbReference type="GO" id="GO:0016787">
    <property type="term" value="F:hydrolase activity"/>
    <property type="evidence" value="ECO:0007669"/>
    <property type="project" value="UniProtKB-KW"/>
</dbReference>
<sequence length="328" mass="36920">MADYTEHFVTAPDGVRLCVHTLGEGPLVLMVHGWPDAWISWRPQMEALAAAGYRAAAIDVRGYGGSGAPHEVSSYTMLNHCADNAAAIAALSDDGTAVIVGHDWGAPIVYNTAVVHPERIRALIGLSSTPHKYTVNPRDYWEKRYPKELFYQHYFNRFEGQAEAEFEGDLERFVRVMHYNLSGDAPQDTLVALLRPEGSTTLLDGLPEPDPMPHWMNPAEVAEYAELFRRNGMRGPLNRYRAQDIDWQEMAPWRGRKIQQPAIFVGGTREGSRFMDGYDRYADADWNYADSRGVFLIEGAGHWIQREATGELNAHILRFLESLDGKRA</sequence>
<dbReference type="RefSeq" id="WP_310458753.1">
    <property type="nucleotide sequence ID" value="NZ_JAVKPH010000029.1"/>
</dbReference>
<comment type="caution">
    <text evidence="3">The sequence shown here is derived from an EMBL/GenBank/DDBJ whole genome shotgun (WGS) entry which is preliminary data.</text>
</comment>
<dbReference type="Gene3D" id="3.40.50.1820">
    <property type="entry name" value="alpha/beta hydrolase"/>
    <property type="match status" value="1"/>
</dbReference>
<dbReference type="EMBL" id="JAVKPH010000029">
    <property type="protein sequence ID" value="MDR5654597.1"/>
    <property type="molecule type" value="Genomic_DNA"/>
</dbReference>
<gene>
    <name evidence="3" type="ORF">RGD00_18460</name>
</gene>
<proteinExistence type="predicted"/>
<dbReference type="InterPro" id="IPR029058">
    <property type="entry name" value="AB_hydrolase_fold"/>
</dbReference>
<keyword evidence="1 3" id="KW-0378">Hydrolase</keyword>
<organism evidence="3 4">
    <name type="scientific">Ruixingdingia sedimenti</name>
    <dbReference type="NCBI Taxonomy" id="3073604"/>
    <lineage>
        <taxon>Bacteria</taxon>
        <taxon>Pseudomonadati</taxon>
        <taxon>Pseudomonadota</taxon>
        <taxon>Alphaproteobacteria</taxon>
        <taxon>Rhodobacterales</taxon>
        <taxon>Paracoccaceae</taxon>
        <taxon>Ruixingdingia</taxon>
    </lineage>
</organism>
<dbReference type="Pfam" id="PF00561">
    <property type="entry name" value="Abhydrolase_1"/>
    <property type="match status" value="1"/>
</dbReference>